<proteinExistence type="predicted"/>
<evidence type="ECO:0000256" key="1">
    <source>
        <dbReference type="SAM" id="MobiDB-lite"/>
    </source>
</evidence>
<accession>A0AAP0EJQ5</accession>
<dbReference type="EMBL" id="JBBNAG010000011">
    <property type="protein sequence ID" value="KAK9094736.1"/>
    <property type="molecule type" value="Genomic_DNA"/>
</dbReference>
<protein>
    <submittedName>
        <fullName evidence="3">Uncharacterized protein</fullName>
    </submittedName>
</protein>
<dbReference type="AlphaFoldDB" id="A0AAP0EJQ5"/>
<reference evidence="3 4" key="1">
    <citation type="submission" date="2024-01" db="EMBL/GenBank/DDBJ databases">
        <title>Genome assemblies of Stephania.</title>
        <authorList>
            <person name="Yang L."/>
        </authorList>
    </citation>
    <scope>NUCLEOTIDE SEQUENCE [LARGE SCALE GENOMIC DNA]</scope>
    <source>
        <strain evidence="3">JXDWG</strain>
        <tissue evidence="3">Leaf</tissue>
    </source>
</reference>
<sequence length="210" mass="23450">MFFMCLCLFIAATFAFMWNKKQAMKELRESGDVKNDAPKPIMPVISDSLNKSERELGSLEHDQIIKKATMMHFGGRPNMKDPNALEALIGTEALAARAGSSEHGPTVEDGQKDALKKGAFDRLLSPTTESGLSKRFDTPKRPCRIMQQVLNSSQLLINDPPCNSSSKQMRKTHKYPGQSLGNPKDWPNPHGKSLRPWVHQKWMEGDGTLT</sequence>
<feature type="chain" id="PRO_5042852414" evidence="2">
    <location>
        <begin position="16"/>
        <end position="210"/>
    </location>
</feature>
<name>A0AAP0EJQ5_9MAGN</name>
<gene>
    <name evidence="3" type="ORF">Scep_026205</name>
</gene>
<evidence type="ECO:0000256" key="2">
    <source>
        <dbReference type="SAM" id="SignalP"/>
    </source>
</evidence>
<organism evidence="3 4">
    <name type="scientific">Stephania cephalantha</name>
    <dbReference type="NCBI Taxonomy" id="152367"/>
    <lineage>
        <taxon>Eukaryota</taxon>
        <taxon>Viridiplantae</taxon>
        <taxon>Streptophyta</taxon>
        <taxon>Embryophyta</taxon>
        <taxon>Tracheophyta</taxon>
        <taxon>Spermatophyta</taxon>
        <taxon>Magnoliopsida</taxon>
        <taxon>Ranunculales</taxon>
        <taxon>Menispermaceae</taxon>
        <taxon>Menispermoideae</taxon>
        <taxon>Cissampelideae</taxon>
        <taxon>Stephania</taxon>
    </lineage>
</organism>
<feature type="region of interest" description="Disordered" evidence="1">
    <location>
        <begin position="156"/>
        <end position="194"/>
    </location>
</feature>
<dbReference type="Proteomes" id="UP001419268">
    <property type="component" value="Unassembled WGS sequence"/>
</dbReference>
<evidence type="ECO:0000313" key="4">
    <source>
        <dbReference type="Proteomes" id="UP001419268"/>
    </source>
</evidence>
<evidence type="ECO:0000313" key="3">
    <source>
        <dbReference type="EMBL" id="KAK9094736.1"/>
    </source>
</evidence>
<feature type="compositionally biased region" description="Polar residues" evidence="1">
    <location>
        <begin position="156"/>
        <end position="167"/>
    </location>
</feature>
<feature type="signal peptide" evidence="2">
    <location>
        <begin position="1"/>
        <end position="15"/>
    </location>
</feature>
<keyword evidence="4" id="KW-1185">Reference proteome</keyword>
<comment type="caution">
    <text evidence="3">The sequence shown here is derived from an EMBL/GenBank/DDBJ whole genome shotgun (WGS) entry which is preliminary data.</text>
</comment>
<keyword evidence="2" id="KW-0732">Signal</keyword>